<protein>
    <submittedName>
        <fullName evidence="2">Uncharacterized protein</fullName>
    </submittedName>
</protein>
<evidence type="ECO:0000313" key="3">
    <source>
        <dbReference type="Proteomes" id="UP000711996"/>
    </source>
</evidence>
<name>A0A9P5EU69_COLSI</name>
<accession>A0A9P5EU69</accession>
<feature type="compositionally biased region" description="Basic residues" evidence="1">
    <location>
        <begin position="413"/>
        <end position="426"/>
    </location>
</feature>
<reference evidence="2" key="1">
    <citation type="submission" date="2019-06" db="EMBL/GenBank/DDBJ databases">
        <authorList>
            <person name="Gan P."/>
            <person name="Shirasu K."/>
        </authorList>
    </citation>
    <scope>NUCLEOTIDE SEQUENCE [LARGE SCALE GENOMIC DNA]</scope>
    <source>
        <strain evidence="2">CAD2</strain>
    </source>
</reference>
<dbReference type="EMBL" id="QPMT01000014">
    <property type="protein sequence ID" value="KAF4860057.1"/>
    <property type="molecule type" value="Genomic_DNA"/>
</dbReference>
<organism evidence="2 3">
    <name type="scientific">Colletotrichum siamense</name>
    <name type="common">Anthracnose fungus</name>
    <dbReference type="NCBI Taxonomy" id="690259"/>
    <lineage>
        <taxon>Eukaryota</taxon>
        <taxon>Fungi</taxon>
        <taxon>Dikarya</taxon>
        <taxon>Ascomycota</taxon>
        <taxon>Pezizomycotina</taxon>
        <taxon>Sordariomycetes</taxon>
        <taxon>Hypocreomycetidae</taxon>
        <taxon>Glomerellales</taxon>
        <taxon>Glomerellaceae</taxon>
        <taxon>Colletotrichum</taxon>
        <taxon>Colletotrichum gloeosporioides species complex</taxon>
    </lineage>
</organism>
<comment type="caution">
    <text evidence="2">The sequence shown here is derived from an EMBL/GenBank/DDBJ whole genome shotgun (WGS) entry which is preliminary data.</text>
</comment>
<feature type="region of interest" description="Disordered" evidence="1">
    <location>
        <begin position="381"/>
        <end position="429"/>
    </location>
</feature>
<dbReference type="Proteomes" id="UP000711996">
    <property type="component" value="Unassembled WGS sequence"/>
</dbReference>
<evidence type="ECO:0000313" key="2">
    <source>
        <dbReference type="EMBL" id="KAF4860057.1"/>
    </source>
</evidence>
<gene>
    <name evidence="2" type="ORF">CGCSCA2_v005575</name>
</gene>
<dbReference type="AlphaFoldDB" id="A0A9P5EU69"/>
<evidence type="ECO:0000256" key="1">
    <source>
        <dbReference type="SAM" id="MobiDB-lite"/>
    </source>
</evidence>
<feature type="compositionally biased region" description="Acidic residues" evidence="1">
    <location>
        <begin position="498"/>
        <end position="518"/>
    </location>
</feature>
<dbReference type="OrthoDB" id="4630416at2759"/>
<keyword evidence="3" id="KW-1185">Reference proteome</keyword>
<proteinExistence type="predicted"/>
<sequence length="529" mass="60462">MAAELRSELEYRRNFVMQCRVEGFEYVDGTLLFEGIARVDGARLRELCFPDDIEDPDKRRSTIAEARKLFKKKEWFKAQSMFYDLRLTHMKMKTLSGLRYDLCEMVKMGLCDKLAKRADVIDSAFEDAERMRREKESIFLEFSDPTIKAAWDMDLFKEHFFLKDGEPDPNVTPEPIVLHDIDPQLMFEIPSMVEEIDGLYLAPGLLNGKPFAVIGWDREEVKNTGLAENAKFQSGPTSSSKYVPPKKPWQQAMDDHRKYLSESAEAAEARLMAEDILEFTPKEMLLEDAIGSYVVKCPQLQMKYAMYGAVFHLNIQDHPGMEGRDGLLTASMSFGVVSGIMLLSFSKDTLIKASNGWAQEFLDEDEYSDVPPLENIEPYIVERPLDRDDDDDAASEQPTGKSRKRSAAALSSKTRRPQTRKKRKSNSRQTFEGCRRLYFLWKGKEKLGEEPVESHGFLDFNATCTGFKGLTWIDTFQVENLECAFQGYKVIPKPPQPPDEESNLEDTESSDSDSDEIPESFLVNFLLEG</sequence>
<feature type="region of interest" description="Disordered" evidence="1">
    <location>
        <begin position="491"/>
        <end position="518"/>
    </location>
</feature>